<dbReference type="RefSeq" id="WP_285449253.1">
    <property type="nucleotide sequence ID" value="NZ_CP127173.1"/>
</dbReference>
<sequence>MDIASFAISCLAAVAAAAAVWYGRGQKRAADRSAAEAKRSADAAAEMTEIERARRADEVSDADRRRVRFELMHEGGHAYLLRNAGSDAAYGVRVDTGGLGTVGEVEEFDEFESGREHRYLLSRTIDPDEAEHVVVTWHHRPDRSDERRTVKLLGP</sequence>
<evidence type="ECO:0000313" key="2">
    <source>
        <dbReference type="Proteomes" id="UP001227101"/>
    </source>
</evidence>
<accession>A0ABY8XBD6</accession>
<keyword evidence="2" id="KW-1185">Reference proteome</keyword>
<evidence type="ECO:0008006" key="3">
    <source>
        <dbReference type="Google" id="ProtNLM"/>
    </source>
</evidence>
<reference evidence="1 2" key="1">
    <citation type="submission" date="2023-06" db="EMBL/GenBank/DDBJ databases">
        <authorList>
            <person name="Oyuntsetseg B."/>
            <person name="Kim S.B."/>
        </authorList>
    </citation>
    <scope>NUCLEOTIDE SEQUENCE [LARGE SCALE GENOMIC DNA]</scope>
    <source>
        <strain evidence="1 2">2-2</strain>
    </source>
</reference>
<dbReference type="EMBL" id="CP127173">
    <property type="protein sequence ID" value="WIV52851.1"/>
    <property type="molecule type" value="Genomic_DNA"/>
</dbReference>
<protein>
    <recommendedName>
        <fullName evidence="3">Secreted protein</fullName>
    </recommendedName>
</protein>
<evidence type="ECO:0000313" key="1">
    <source>
        <dbReference type="EMBL" id="WIV52851.1"/>
    </source>
</evidence>
<name>A0ABY8XBD6_9PSEU</name>
<organism evidence="1 2">
    <name type="scientific">Amycolatopsis nalaikhensis</name>
    <dbReference type="NCBI Taxonomy" id="715472"/>
    <lineage>
        <taxon>Bacteria</taxon>
        <taxon>Bacillati</taxon>
        <taxon>Actinomycetota</taxon>
        <taxon>Actinomycetes</taxon>
        <taxon>Pseudonocardiales</taxon>
        <taxon>Pseudonocardiaceae</taxon>
        <taxon>Amycolatopsis</taxon>
    </lineage>
</organism>
<dbReference type="Proteomes" id="UP001227101">
    <property type="component" value="Chromosome"/>
</dbReference>
<proteinExistence type="predicted"/>
<gene>
    <name evidence="1" type="ORF">QP939_28320</name>
</gene>